<dbReference type="AlphaFoldDB" id="A0A5E7Z537"/>
<gene>
    <name evidence="3" type="ORF">SPHINGO391_440157</name>
</gene>
<dbReference type="NCBIfam" id="NF033594">
    <property type="entry name" value="transpos_ISNCY_2"/>
    <property type="match status" value="1"/>
</dbReference>
<dbReference type="EMBL" id="CABVLI010000039">
    <property type="protein sequence ID" value="VVT13774.1"/>
    <property type="molecule type" value="Genomic_DNA"/>
</dbReference>
<dbReference type="InterPro" id="IPR047797">
    <property type="entry name" value="ISNCY_transpos"/>
</dbReference>
<dbReference type="Gene3D" id="3.30.420.10">
    <property type="entry name" value="Ribonuclease H-like superfamily/Ribonuclease H"/>
    <property type="match status" value="1"/>
</dbReference>
<proteinExistence type="predicted"/>
<dbReference type="GO" id="GO:0003676">
    <property type="term" value="F:nucleic acid binding"/>
    <property type="evidence" value="ECO:0007669"/>
    <property type="project" value="InterPro"/>
</dbReference>
<dbReference type="InterPro" id="IPR009057">
    <property type="entry name" value="Homeodomain-like_sf"/>
</dbReference>
<reference evidence="3 4" key="1">
    <citation type="submission" date="2019-09" db="EMBL/GenBank/DDBJ databases">
        <authorList>
            <person name="Dittami M. S."/>
        </authorList>
    </citation>
    <scope>NUCLEOTIDE SEQUENCE [LARGE SCALE GENOMIC DNA]</scope>
    <source>
        <strain evidence="3">SPHINGO391</strain>
    </source>
</reference>
<evidence type="ECO:0000256" key="1">
    <source>
        <dbReference type="SAM" id="MobiDB-lite"/>
    </source>
</evidence>
<dbReference type="PANTHER" id="PTHR35004:SF7">
    <property type="entry name" value="INTEGRASE PROTEIN"/>
    <property type="match status" value="1"/>
</dbReference>
<sequence>MTVVSMSQGELSRYDTLQRVERGDLRIDDAAMVLGLGRRQVFRLLDRMRAVGAEGLVSRKRGRPSNRRYSDAFRDQVIVLMREHYAGFGPTLAREYLDERHGIRLASETLRQMMIAAGLWQDREARRPRPYQPRYRRDCRGELVQVDGSKHWWFEDRGPQCTLLVYIDDATSELMHLEMVESESTFSYMRATRTYIERHGKPVALYSDKHSAFRNNNATADGDGMTHLGRALHALNVEIICANSPQAKGRVERANATLQDRLVKAMRLEGISSIEQANAFLPSYMARHNHRFAKPAFDPRDLHRPLAPHENIEAEMVWREERTVTASLTLHYNKAMFILEPNRVSAALARKRVQICEYPDGRIEIRHEGNALPYRVFDKMRQVNQAAIVDNKHLDAALEMARMIQQTTPHHRKRNNSEPSRSSQSFSMFAATTTSTAAKVDGRTLCKPKLKRGPRLSDEELFARGFTEYAPSSVSS</sequence>
<dbReference type="GO" id="GO:0015074">
    <property type="term" value="P:DNA integration"/>
    <property type="evidence" value="ECO:0007669"/>
    <property type="project" value="InterPro"/>
</dbReference>
<dbReference type="PANTHER" id="PTHR35004">
    <property type="entry name" value="TRANSPOSASE RV3428C-RELATED"/>
    <property type="match status" value="1"/>
</dbReference>
<name>A0A5E7Z537_9SPHN</name>
<dbReference type="SUPFAM" id="SSF53098">
    <property type="entry name" value="Ribonuclease H-like"/>
    <property type="match status" value="1"/>
</dbReference>
<dbReference type="RefSeq" id="WP_151990784.1">
    <property type="nucleotide sequence ID" value="NZ_LR701528.1"/>
</dbReference>
<dbReference type="PROSITE" id="PS50994">
    <property type="entry name" value="INTEGRASE"/>
    <property type="match status" value="1"/>
</dbReference>
<dbReference type="InterPro" id="IPR001584">
    <property type="entry name" value="Integrase_cat-core"/>
</dbReference>
<dbReference type="InterPro" id="IPR036397">
    <property type="entry name" value="RNaseH_sf"/>
</dbReference>
<dbReference type="Pfam" id="PF13551">
    <property type="entry name" value="HTH_29"/>
    <property type="match status" value="1"/>
</dbReference>
<evidence type="ECO:0000313" key="4">
    <source>
        <dbReference type="Proteomes" id="UP000326857"/>
    </source>
</evidence>
<accession>A0A5E7Z537</accession>
<protein>
    <submittedName>
        <fullName evidence="3">Transposase</fullName>
    </submittedName>
</protein>
<feature type="domain" description="Integrase catalytic" evidence="2">
    <location>
        <begin position="129"/>
        <end position="316"/>
    </location>
</feature>
<dbReference type="Proteomes" id="UP000326857">
    <property type="component" value="Unassembled WGS sequence"/>
</dbReference>
<organism evidence="3 4">
    <name type="scientific">Sphingomonas aurantiaca</name>
    <dbReference type="NCBI Taxonomy" id="185949"/>
    <lineage>
        <taxon>Bacteria</taxon>
        <taxon>Pseudomonadati</taxon>
        <taxon>Pseudomonadota</taxon>
        <taxon>Alphaproteobacteria</taxon>
        <taxon>Sphingomonadales</taxon>
        <taxon>Sphingomonadaceae</taxon>
        <taxon>Sphingomonas</taxon>
    </lineage>
</organism>
<feature type="region of interest" description="Disordered" evidence="1">
    <location>
        <begin position="407"/>
        <end position="426"/>
    </location>
</feature>
<evidence type="ECO:0000313" key="3">
    <source>
        <dbReference type="EMBL" id="VVT13774.1"/>
    </source>
</evidence>
<dbReference type="SUPFAM" id="SSF46689">
    <property type="entry name" value="Homeodomain-like"/>
    <property type="match status" value="1"/>
</dbReference>
<evidence type="ECO:0000259" key="2">
    <source>
        <dbReference type="PROSITE" id="PS50994"/>
    </source>
</evidence>
<dbReference type="InterPro" id="IPR012337">
    <property type="entry name" value="RNaseH-like_sf"/>
</dbReference>